<dbReference type="GO" id="GO:0005829">
    <property type="term" value="C:cytosol"/>
    <property type="evidence" value="ECO:0007669"/>
    <property type="project" value="TreeGrafter"/>
</dbReference>
<comment type="catalytic activity">
    <reaction evidence="9 10">
        <text>XTP + H2O = XMP + diphosphate + H(+)</text>
        <dbReference type="Rhea" id="RHEA:28610"/>
        <dbReference type="ChEBI" id="CHEBI:15377"/>
        <dbReference type="ChEBI" id="CHEBI:15378"/>
        <dbReference type="ChEBI" id="CHEBI:33019"/>
        <dbReference type="ChEBI" id="CHEBI:57464"/>
        <dbReference type="ChEBI" id="CHEBI:61314"/>
        <dbReference type="EC" id="3.6.1.66"/>
    </reaction>
</comment>
<dbReference type="Proteomes" id="UP001241537">
    <property type="component" value="Unassembled WGS sequence"/>
</dbReference>
<feature type="binding site" evidence="10">
    <location>
        <begin position="10"/>
        <end position="15"/>
    </location>
    <ligand>
        <name>substrate</name>
    </ligand>
</feature>
<protein>
    <recommendedName>
        <fullName evidence="10">dITP/XTP pyrophosphatase</fullName>
        <ecNumber evidence="10">3.6.1.66</ecNumber>
    </recommendedName>
    <alternativeName>
        <fullName evidence="10">Non-canonical purine NTP pyrophosphatase</fullName>
    </alternativeName>
    <alternativeName>
        <fullName evidence="10">Non-standard purine NTP pyrophosphatase</fullName>
    </alternativeName>
    <alternativeName>
        <fullName evidence="10">Nucleoside-triphosphate diphosphatase</fullName>
    </alternativeName>
    <alternativeName>
        <fullName evidence="10">Nucleoside-triphosphate pyrophosphatase</fullName>
        <shortName evidence="10">NTPase</shortName>
    </alternativeName>
</protein>
<keyword evidence="13" id="KW-1185">Reference proteome</keyword>
<dbReference type="AlphaFoldDB" id="A0AAE4AKI4"/>
<keyword evidence="6 10" id="KW-0460">Magnesium</keyword>
<dbReference type="EC" id="3.6.1.66" evidence="10"/>
<comment type="caution">
    <text evidence="12">The sequence shown here is derived from an EMBL/GenBank/DDBJ whole genome shotgun (WGS) entry which is preliminary data.</text>
</comment>
<dbReference type="CDD" id="cd00515">
    <property type="entry name" value="HAM1"/>
    <property type="match status" value="1"/>
</dbReference>
<reference evidence="12" key="1">
    <citation type="submission" date="2023-07" db="EMBL/GenBank/DDBJ databases">
        <title>Genomic Encyclopedia of Type Strains, Phase IV (KMG-IV): sequencing the most valuable type-strain genomes for metagenomic binning, comparative biology and taxonomic classification.</title>
        <authorList>
            <person name="Goeker M."/>
        </authorList>
    </citation>
    <scope>NUCLEOTIDE SEQUENCE</scope>
    <source>
        <strain evidence="12">DSM 19659</strain>
    </source>
</reference>
<dbReference type="NCBIfam" id="TIGR00042">
    <property type="entry name" value="RdgB/HAM1 family non-canonical purine NTP pyrophosphatase"/>
    <property type="match status" value="1"/>
</dbReference>
<evidence type="ECO:0000256" key="11">
    <source>
        <dbReference type="RuleBase" id="RU003781"/>
    </source>
</evidence>
<dbReference type="FunFam" id="3.90.950.10:FF:000001">
    <property type="entry name" value="dITP/XTP pyrophosphatase"/>
    <property type="match status" value="1"/>
</dbReference>
<keyword evidence="3 10" id="KW-0479">Metal-binding</keyword>
<dbReference type="SUPFAM" id="SSF52972">
    <property type="entry name" value="ITPase-like"/>
    <property type="match status" value="1"/>
</dbReference>
<gene>
    <name evidence="12" type="ORF">J2S20_000141</name>
</gene>
<dbReference type="InterPro" id="IPR020922">
    <property type="entry name" value="dITP/XTP_pyrophosphatase"/>
</dbReference>
<dbReference type="GO" id="GO:0035870">
    <property type="term" value="F:dITP diphosphatase activity"/>
    <property type="evidence" value="ECO:0007669"/>
    <property type="project" value="UniProtKB-UniRule"/>
</dbReference>
<dbReference type="Pfam" id="PF01725">
    <property type="entry name" value="Ham1p_like"/>
    <property type="match status" value="1"/>
</dbReference>
<feature type="binding site" evidence="10">
    <location>
        <begin position="156"/>
        <end position="159"/>
    </location>
    <ligand>
        <name>substrate</name>
    </ligand>
</feature>
<dbReference type="GO" id="GO:0017111">
    <property type="term" value="F:ribonucleoside triphosphate phosphatase activity"/>
    <property type="evidence" value="ECO:0007669"/>
    <property type="project" value="InterPro"/>
</dbReference>
<evidence type="ECO:0000256" key="3">
    <source>
        <dbReference type="ARBA" id="ARBA00022723"/>
    </source>
</evidence>
<evidence type="ECO:0000256" key="9">
    <source>
        <dbReference type="ARBA" id="ARBA00052017"/>
    </source>
</evidence>
<comment type="subunit">
    <text evidence="2 10">Homodimer.</text>
</comment>
<dbReference type="GO" id="GO:0009146">
    <property type="term" value="P:purine nucleoside triphosphate catabolic process"/>
    <property type="evidence" value="ECO:0007669"/>
    <property type="project" value="UniProtKB-UniRule"/>
</dbReference>
<dbReference type="PANTHER" id="PTHR11067">
    <property type="entry name" value="INOSINE TRIPHOSPHATE PYROPHOSPHATASE/HAM1 PROTEIN"/>
    <property type="match status" value="1"/>
</dbReference>
<evidence type="ECO:0000313" key="12">
    <source>
        <dbReference type="EMBL" id="MDQ0151467.1"/>
    </source>
</evidence>
<dbReference type="GO" id="GO:0009117">
    <property type="term" value="P:nucleotide metabolic process"/>
    <property type="evidence" value="ECO:0007669"/>
    <property type="project" value="UniProtKB-KW"/>
</dbReference>
<comment type="function">
    <text evidence="10">Pyrophosphatase that catalyzes the hydrolysis of nucleoside triphosphates to their monophosphate derivatives, with a high preference for the non-canonical purine nucleotides XTP (xanthosine triphosphate), dITP (deoxyinosine triphosphate) and ITP. Seems to function as a house-cleaning enzyme that removes non-canonical purine nucleotides from the nucleotide pool, thus preventing their incorporation into DNA/RNA and avoiding chromosomal lesions.</text>
</comment>
<evidence type="ECO:0000256" key="10">
    <source>
        <dbReference type="HAMAP-Rule" id="MF_01405"/>
    </source>
</evidence>
<sequence>MAKTKIVFATGNENKLREIREIFSELDAEIFSMKEAGVDAEPEENGQSFAENAMIKARAVHALCPDAIVMADDSGLVVDYLGGEPGIYSARWLGRETPYSVKNAEIIRRLEGAVSRERSARFQAAIACILPDGRSFVTEGTMEGEIALKPAGAHGFGYDPILWLPEYGKCSAELPDNEKNAISHRGKALRSMREKLRGIAL</sequence>
<accession>A0AAE4AKI4</accession>
<dbReference type="GO" id="GO:0036222">
    <property type="term" value="F:XTP diphosphatase activity"/>
    <property type="evidence" value="ECO:0007669"/>
    <property type="project" value="UniProtKB-UniRule"/>
</dbReference>
<dbReference type="GO" id="GO:0046872">
    <property type="term" value="F:metal ion binding"/>
    <property type="evidence" value="ECO:0007669"/>
    <property type="project" value="UniProtKB-KW"/>
</dbReference>
<keyword evidence="5 10" id="KW-0378">Hydrolase</keyword>
<feature type="binding site" evidence="10">
    <location>
        <position position="43"/>
    </location>
    <ligand>
        <name>Mg(2+)</name>
        <dbReference type="ChEBI" id="CHEBI:18420"/>
    </ligand>
</feature>
<comment type="cofactor">
    <cofactor evidence="10">
        <name>Mg(2+)</name>
        <dbReference type="ChEBI" id="CHEBI:18420"/>
    </cofactor>
    <text evidence="10">Binds 1 Mg(2+) ion per subunit.</text>
</comment>
<evidence type="ECO:0000256" key="4">
    <source>
        <dbReference type="ARBA" id="ARBA00022741"/>
    </source>
</evidence>
<keyword evidence="7 10" id="KW-0546">Nucleotide metabolism</keyword>
<dbReference type="RefSeq" id="WP_106612713.1">
    <property type="nucleotide sequence ID" value="NZ_JAUSTO010000001.1"/>
</dbReference>
<feature type="binding site" evidence="10">
    <location>
        <position position="179"/>
    </location>
    <ligand>
        <name>substrate</name>
    </ligand>
</feature>
<dbReference type="InterPro" id="IPR002637">
    <property type="entry name" value="RdgB/HAM1"/>
</dbReference>
<feature type="active site" description="Proton acceptor" evidence="10">
    <location>
        <position position="73"/>
    </location>
</feature>
<evidence type="ECO:0000256" key="7">
    <source>
        <dbReference type="ARBA" id="ARBA00023080"/>
    </source>
</evidence>
<evidence type="ECO:0000256" key="5">
    <source>
        <dbReference type="ARBA" id="ARBA00022801"/>
    </source>
</evidence>
<keyword evidence="4 10" id="KW-0547">Nucleotide-binding</keyword>
<organism evidence="12 13">
    <name type="scientific">Moryella indoligenes</name>
    <dbReference type="NCBI Taxonomy" id="371674"/>
    <lineage>
        <taxon>Bacteria</taxon>
        <taxon>Bacillati</taxon>
        <taxon>Bacillota</taxon>
        <taxon>Clostridia</taxon>
        <taxon>Lachnospirales</taxon>
        <taxon>Lachnospiraceae</taxon>
        <taxon>Moryella</taxon>
    </lineage>
</organism>
<proteinExistence type="inferred from homology"/>
<dbReference type="EMBL" id="JAUSTO010000001">
    <property type="protein sequence ID" value="MDQ0151467.1"/>
    <property type="molecule type" value="Genomic_DNA"/>
</dbReference>
<comment type="similarity">
    <text evidence="1 10 11">Belongs to the HAM1 NTPase family.</text>
</comment>
<dbReference type="HAMAP" id="MF_01405">
    <property type="entry name" value="Non_canon_purine_NTPase"/>
    <property type="match status" value="1"/>
</dbReference>
<dbReference type="GO" id="GO:0036220">
    <property type="term" value="F:ITP diphosphatase activity"/>
    <property type="evidence" value="ECO:0007669"/>
    <property type="project" value="UniProtKB-UniRule"/>
</dbReference>
<evidence type="ECO:0000256" key="1">
    <source>
        <dbReference type="ARBA" id="ARBA00008023"/>
    </source>
</evidence>
<evidence type="ECO:0000256" key="2">
    <source>
        <dbReference type="ARBA" id="ARBA00011738"/>
    </source>
</evidence>
<feature type="binding site" evidence="10">
    <location>
        <begin position="184"/>
        <end position="185"/>
    </location>
    <ligand>
        <name>substrate</name>
    </ligand>
</feature>
<evidence type="ECO:0000256" key="6">
    <source>
        <dbReference type="ARBA" id="ARBA00022842"/>
    </source>
</evidence>
<feature type="binding site" evidence="10">
    <location>
        <position position="74"/>
    </location>
    <ligand>
        <name>substrate</name>
    </ligand>
</feature>
<dbReference type="Gene3D" id="3.90.950.10">
    <property type="match status" value="1"/>
</dbReference>
<evidence type="ECO:0000313" key="13">
    <source>
        <dbReference type="Proteomes" id="UP001241537"/>
    </source>
</evidence>
<feature type="binding site" evidence="10">
    <location>
        <position position="73"/>
    </location>
    <ligand>
        <name>Mg(2+)</name>
        <dbReference type="ChEBI" id="CHEBI:18420"/>
    </ligand>
</feature>
<dbReference type="InterPro" id="IPR029001">
    <property type="entry name" value="ITPase-like_fam"/>
</dbReference>
<evidence type="ECO:0000256" key="8">
    <source>
        <dbReference type="ARBA" id="ARBA00051875"/>
    </source>
</evidence>
<dbReference type="GO" id="GO:0000166">
    <property type="term" value="F:nucleotide binding"/>
    <property type="evidence" value="ECO:0007669"/>
    <property type="project" value="UniProtKB-KW"/>
</dbReference>
<name>A0AAE4AKI4_9FIRM</name>
<comment type="catalytic activity">
    <reaction evidence="8 10">
        <text>dITP + H2O = dIMP + diphosphate + H(+)</text>
        <dbReference type="Rhea" id="RHEA:28342"/>
        <dbReference type="ChEBI" id="CHEBI:15377"/>
        <dbReference type="ChEBI" id="CHEBI:15378"/>
        <dbReference type="ChEBI" id="CHEBI:33019"/>
        <dbReference type="ChEBI" id="CHEBI:61194"/>
        <dbReference type="ChEBI" id="CHEBI:61382"/>
        <dbReference type="EC" id="3.6.1.66"/>
    </reaction>
</comment>
<dbReference type="PANTHER" id="PTHR11067:SF9">
    <property type="entry name" value="INOSINE TRIPHOSPHATE PYROPHOSPHATASE"/>
    <property type="match status" value="1"/>
</dbReference>
<comment type="catalytic activity">
    <reaction evidence="10">
        <text>ITP + H2O = IMP + diphosphate + H(+)</text>
        <dbReference type="Rhea" id="RHEA:29399"/>
        <dbReference type="ChEBI" id="CHEBI:15377"/>
        <dbReference type="ChEBI" id="CHEBI:15378"/>
        <dbReference type="ChEBI" id="CHEBI:33019"/>
        <dbReference type="ChEBI" id="CHEBI:58053"/>
        <dbReference type="ChEBI" id="CHEBI:61402"/>
        <dbReference type="EC" id="3.6.1.66"/>
    </reaction>
</comment>